<sequence length="64" mass="7480">MRNEPTSGYEDPALNYRVTWKVVDSGGVVEERIFTSRDQGWDFYQDMKRSPNAYGPTWEHIPAQ</sequence>
<name>A0A161IEL1_9MICO</name>
<dbReference type="OrthoDB" id="9942144at2"/>
<evidence type="ECO:0000313" key="1">
    <source>
        <dbReference type="EMBL" id="ANC29814.1"/>
    </source>
</evidence>
<dbReference type="Proteomes" id="UP000076794">
    <property type="component" value="Chromosome"/>
</dbReference>
<reference evidence="1 2" key="1">
    <citation type="submission" date="2016-01" db="EMBL/GenBank/DDBJ databases">
        <title>Complete genome sequence of a soil Actinobacterium, Isoptericola dokdonensis DS-3.</title>
        <authorList>
            <person name="Kwon S.-K."/>
            <person name="Kim J.F."/>
        </authorList>
    </citation>
    <scope>NUCLEOTIDE SEQUENCE [LARGE SCALE GENOMIC DNA]</scope>
    <source>
        <strain evidence="1 2">DS-3</strain>
    </source>
</reference>
<protein>
    <submittedName>
        <fullName evidence="1">Uncharacterized protein</fullName>
    </submittedName>
</protein>
<accession>A0A161IEL1</accession>
<evidence type="ECO:0000313" key="2">
    <source>
        <dbReference type="Proteomes" id="UP000076794"/>
    </source>
</evidence>
<keyword evidence="2" id="KW-1185">Reference proteome</keyword>
<proteinExistence type="predicted"/>
<dbReference type="RefSeq" id="WP_068200539.1">
    <property type="nucleotide sequence ID" value="NZ_CP014209.1"/>
</dbReference>
<dbReference type="AlphaFoldDB" id="A0A161IEL1"/>
<dbReference type="KEGG" id="ido:I598_0223"/>
<dbReference type="PATRIC" id="fig|1300344.3.peg.220"/>
<organism evidence="1 2">
    <name type="scientific">Isoptericola dokdonensis DS-3</name>
    <dbReference type="NCBI Taxonomy" id="1300344"/>
    <lineage>
        <taxon>Bacteria</taxon>
        <taxon>Bacillati</taxon>
        <taxon>Actinomycetota</taxon>
        <taxon>Actinomycetes</taxon>
        <taxon>Micrococcales</taxon>
        <taxon>Promicromonosporaceae</taxon>
        <taxon>Isoptericola</taxon>
    </lineage>
</organism>
<dbReference type="EMBL" id="CP014209">
    <property type="protein sequence ID" value="ANC29814.1"/>
    <property type="molecule type" value="Genomic_DNA"/>
</dbReference>
<gene>
    <name evidence="1" type="ORF">I598_0223</name>
</gene>